<name>A0AAV1LYV7_9NEOP</name>
<comment type="caution">
    <text evidence="1">The sequence shown here is derived from an EMBL/GenBank/DDBJ whole genome shotgun (WGS) entry which is preliminary data.</text>
</comment>
<dbReference type="EMBL" id="CAVLGL010000115">
    <property type="protein sequence ID" value="CAK1600070.1"/>
    <property type="molecule type" value="Genomic_DNA"/>
</dbReference>
<keyword evidence="2" id="KW-1185">Reference proteome</keyword>
<proteinExistence type="predicted"/>
<gene>
    <name evidence="1" type="ORF">PARMNEM_LOCUS18874</name>
</gene>
<dbReference type="AlphaFoldDB" id="A0AAV1LYV7"/>
<evidence type="ECO:0000313" key="1">
    <source>
        <dbReference type="EMBL" id="CAK1600070.1"/>
    </source>
</evidence>
<sequence length="77" mass="9044">MLHQVNPYIKDLKSAIDKESYKVIIHADKKSPEEHRGRYNAPTTNEVALVLVDQQAKVIHFSVLVRYIEHMMRYSIH</sequence>
<organism evidence="1 2">
    <name type="scientific">Parnassius mnemosyne</name>
    <name type="common">clouded apollo</name>
    <dbReference type="NCBI Taxonomy" id="213953"/>
    <lineage>
        <taxon>Eukaryota</taxon>
        <taxon>Metazoa</taxon>
        <taxon>Ecdysozoa</taxon>
        <taxon>Arthropoda</taxon>
        <taxon>Hexapoda</taxon>
        <taxon>Insecta</taxon>
        <taxon>Pterygota</taxon>
        <taxon>Neoptera</taxon>
        <taxon>Endopterygota</taxon>
        <taxon>Lepidoptera</taxon>
        <taxon>Glossata</taxon>
        <taxon>Ditrysia</taxon>
        <taxon>Papilionoidea</taxon>
        <taxon>Papilionidae</taxon>
        <taxon>Parnassiinae</taxon>
        <taxon>Parnassini</taxon>
        <taxon>Parnassius</taxon>
        <taxon>Driopa</taxon>
    </lineage>
</organism>
<accession>A0AAV1LYV7</accession>
<evidence type="ECO:0000313" key="2">
    <source>
        <dbReference type="Proteomes" id="UP001314205"/>
    </source>
</evidence>
<dbReference type="Proteomes" id="UP001314205">
    <property type="component" value="Unassembled WGS sequence"/>
</dbReference>
<protein>
    <submittedName>
        <fullName evidence="1">Uncharacterized protein</fullName>
    </submittedName>
</protein>
<reference evidence="1 2" key="1">
    <citation type="submission" date="2023-11" db="EMBL/GenBank/DDBJ databases">
        <authorList>
            <person name="Hedman E."/>
            <person name="Englund M."/>
            <person name="Stromberg M."/>
            <person name="Nyberg Akerstrom W."/>
            <person name="Nylinder S."/>
            <person name="Jareborg N."/>
            <person name="Kallberg Y."/>
            <person name="Kronander E."/>
        </authorList>
    </citation>
    <scope>NUCLEOTIDE SEQUENCE [LARGE SCALE GENOMIC DNA]</scope>
</reference>